<dbReference type="InterPro" id="IPR052792">
    <property type="entry name" value="Thioredoxin_dom-contain_11"/>
</dbReference>
<dbReference type="SUPFAM" id="SSF52833">
    <property type="entry name" value="Thioredoxin-like"/>
    <property type="match status" value="1"/>
</dbReference>
<dbReference type="PANTHER" id="PTHR46497">
    <property type="entry name" value="THIOREDOXIN DOMAIN-CONTAINING PROTEIN 11"/>
    <property type="match status" value="1"/>
</dbReference>
<reference evidence="1" key="1">
    <citation type="submission" date="2023-05" db="EMBL/GenBank/DDBJ databases">
        <authorList>
            <person name="Stuckert A."/>
        </authorList>
    </citation>
    <scope>NUCLEOTIDE SEQUENCE</scope>
</reference>
<protein>
    <recommendedName>
        <fullName evidence="3">Thioredoxin domain-containing protein</fullName>
    </recommendedName>
</protein>
<proteinExistence type="predicted"/>
<dbReference type="PANTHER" id="PTHR46497:SF1">
    <property type="entry name" value="THIOREDOXIN DOMAIN-CONTAINING PROTEIN 11"/>
    <property type="match status" value="1"/>
</dbReference>
<evidence type="ECO:0000313" key="2">
    <source>
        <dbReference type="Proteomes" id="UP001162483"/>
    </source>
</evidence>
<comment type="caution">
    <text evidence="1">The sequence shown here is derived from an EMBL/GenBank/DDBJ whole genome shotgun (WGS) entry which is preliminary data.</text>
</comment>
<dbReference type="InterPro" id="IPR036249">
    <property type="entry name" value="Thioredoxin-like_sf"/>
</dbReference>
<evidence type="ECO:0008006" key="3">
    <source>
        <dbReference type="Google" id="ProtNLM"/>
    </source>
</evidence>
<dbReference type="Proteomes" id="UP001162483">
    <property type="component" value="Unassembled WGS sequence"/>
</dbReference>
<organism evidence="1 2">
    <name type="scientific">Staurois parvus</name>
    <dbReference type="NCBI Taxonomy" id="386267"/>
    <lineage>
        <taxon>Eukaryota</taxon>
        <taxon>Metazoa</taxon>
        <taxon>Chordata</taxon>
        <taxon>Craniata</taxon>
        <taxon>Vertebrata</taxon>
        <taxon>Euteleostomi</taxon>
        <taxon>Amphibia</taxon>
        <taxon>Batrachia</taxon>
        <taxon>Anura</taxon>
        <taxon>Neobatrachia</taxon>
        <taxon>Ranoidea</taxon>
        <taxon>Ranidae</taxon>
        <taxon>Staurois</taxon>
    </lineage>
</organism>
<gene>
    <name evidence="1" type="ORF">SPARVUS_LOCUS15364562</name>
</gene>
<name>A0ABN9H6N0_9NEOB</name>
<keyword evidence="2" id="KW-1185">Reference proteome</keyword>
<dbReference type="EMBL" id="CATNWA010020049">
    <property type="protein sequence ID" value="CAI9616343.1"/>
    <property type="molecule type" value="Genomic_DNA"/>
</dbReference>
<dbReference type="Gene3D" id="3.40.30.10">
    <property type="entry name" value="Glutaredoxin"/>
    <property type="match status" value="1"/>
</dbReference>
<sequence>MQRPGRLHVKRLLDLMGRRPELLCGAIALSCALIVALRFTCSRAKDVIMPARPPGLHFFSTKSSVVDLFLGQLDYAEYLRRESEITLYFLYAPWCAQSITARAEIEQVASRLADQVLFVAVNAGGTRASVGNKKASSISL</sequence>
<evidence type="ECO:0000313" key="1">
    <source>
        <dbReference type="EMBL" id="CAI9616343.1"/>
    </source>
</evidence>
<accession>A0ABN9H6N0</accession>